<reference evidence="6" key="1">
    <citation type="submission" date="2019-10" db="EMBL/GenBank/DDBJ databases">
        <authorList>
            <person name="Nor Muhammad N."/>
        </authorList>
    </citation>
    <scope>NUCLEOTIDE SEQUENCE</scope>
</reference>
<dbReference type="GO" id="GO:0046872">
    <property type="term" value="F:metal ion binding"/>
    <property type="evidence" value="ECO:0007669"/>
    <property type="project" value="UniProtKB-KW"/>
</dbReference>
<dbReference type="PANTHER" id="PTHR43270:SF4">
    <property type="entry name" value="CARNOSINE DIPEPTIDASE 2, ISOFORM A"/>
    <property type="match status" value="1"/>
</dbReference>
<feature type="domain" description="Peptidase M20 dimerisation" evidence="5">
    <location>
        <begin position="170"/>
        <end position="328"/>
    </location>
</feature>
<dbReference type="InterPro" id="IPR051458">
    <property type="entry name" value="Cyt/Met_Dipeptidase"/>
</dbReference>
<dbReference type="Gene3D" id="3.40.630.10">
    <property type="entry name" value="Zn peptidases"/>
    <property type="match status" value="1"/>
</dbReference>
<dbReference type="Pfam" id="PF07687">
    <property type="entry name" value="M20_dimer"/>
    <property type="match status" value="1"/>
</dbReference>
<dbReference type="InterPro" id="IPR011650">
    <property type="entry name" value="Peptidase_M20_dimer"/>
</dbReference>
<evidence type="ECO:0000256" key="3">
    <source>
        <dbReference type="ARBA" id="ARBA00022723"/>
    </source>
</evidence>
<keyword evidence="3" id="KW-0479">Metal-binding</keyword>
<dbReference type="InterPro" id="IPR002933">
    <property type="entry name" value="Peptidase_M20"/>
</dbReference>
<evidence type="ECO:0000259" key="5">
    <source>
        <dbReference type="Pfam" id="PF07687"/>
    </source>
</evidence>
<dbReference type="PANTHER" id="PTHR43270">
    <property type="entry name" value="BETA-ALA-HIS DIPEPTIDASE"/>
    <property type="match status" value="1"/>
</dbReference>
<evidence type="ECO:0000256" key="2">
    <source>
        <dbReference type="ARBA" id="ARBA00022670"/>
    </source>
</evidence>
<evidence type="ECO:0000313" key="6">
    <source>
        <dbReference type="EMBL" id="VWO99492.1"/>
    </source>
</evidence>
<dbReference type="Pfam" id="PF01546">
    <property type="entry name" value="Peptidase_M20"/>
    <property type="match status" value="1"/>
</dbReference>
<dbReference type="AlphaFoldDB" id="A0A5K1K0Y0"/>
<gene>
    <name evidence="6" type="primary">I1R980</name>
</gene>
<dbReference type="GO" id="GO:0008233">
    <property type="term" value="F:peptidase activity"/>
    <property type="evidence" value="ECO:0007669"/>
    <property type="project" value="UniProtKB-KW"/>
</dbReference>
<sequence>MPAPPEFLKFIDDNANKFVARLGAAVAIPSVSGDGSHRPDVFKMSAWLDGQLKDLGVTTQLVDLGEHKMDGQTLPLPPAILGRLGSDPKKKTVLVYGHYDVQPAHKALGRELPVNMRFCFEGMEESGSEGLDDLIKSESAKGKDGWFDGVDCVCISDNYWLNTRTPCLTYGLRGLVYFKLTVSGPARDLHSGGFGRMVHEPMTDLIQVMSKLVTPDGTILVPGVEDLVSLADAEEREIYERLDYSVQDVEDAVGAPITISNDKATVIMGRMRMPSLSLHGIEGAFYGPGAKTVIPASVSGKFSIRIVPPQTPALIEPLVFAYVEQEFAKLNTKNKFKIENLHGGEPWVADYKHWNYEAASRATEAVYGRLPDLTREGGSIPVTLTFAESLGVNVLLLPMGRGDDGAHSTNEKLDRANFIEGSKLLGTYLYEVGAVDA</sequence>
<proteinExistence type="inferred from homology"/>
<dbReference type="EMBL" id="LR727682">
    <property type="protein sequence ID" value="VWO99492.1"/>
    <property type="molecule type" value="Genomic_DNA"/>
</dbReference>
<comment type="similarity">
    <text evidence="1">Belongs to the peptidase M20A family.</text>
</comment>
<name>A0A5K1K0Y0_9APHY</name>
<accession>A0A5K1K0Y0</accession>
<protein>
    <submittedName>
        <fullName evidence="6">N/A</fullName>
    </submittedName>
</protein>
<keyword evidence="2" id="KW-0645">Protease</keyword>
<dbReference type="Gene3D" id="3.30.70.360">
    <property type="match status" value="1"/>
</dbReference>
<dbReference type="SUPFAM" id="SSF53187">
    <property type="entry name" value="Zn-dependent exopeptidases"/>
    <property type="match status" value="1"/>
</dbReference>
<organism evidence="6">
    <name type="scientific">Ganoderma boninense</name>
    <dbReference type="NCBI Taxonomy" id="34458"/>
    <lineage>
        <taxon>Eukaryota</taxon>
        <taxon>Fungi</taxon>
        <taxon>Dikarya</taxon>
        <taxon>Basidiomycota</taxon>
        <taxon>Agaricomycotina</taxon>
        <taxon>Agaricomycetes</taxon>
        <taxon>Polyporales</taxon>
        <taxon>Polyporaceae</taxon>
        <taxon>Ganoderma</taxon>
    </lineage>
</organism>
<keyword evidence="4" id="KW-0378">Hydrolase</keyword>
<evidence type="ECO:0000256" key="4">
    <source>
        <dbReference type="ARBA" id="ARBA00022801"/>
    </source>
</evidence>
<dbReference type="GO" id="GO:0006508">
    <property type="term" value="P:proteolysis"/>
    <property type="evidence" value="ECO:0007669"/>
    <property type="project" value="UniProtKB-KW"/>
</dbReference>
<evidence type="ECO:0000256" key="1">
    <source>
        <dbReference type="ARBA" id="ARBA00006247"/>
    </source>
</evidence>